<evidence type="ECO:0000259" key="8">
    <source>
        <dbReference type="PROSITE" id="PS50234"/>
    </source>
</evidence>
<dbReference type="SMART" id="SM00327">
    <property type="entry name" value="VWA"/>
    <property type="match status" value="3"/>
</dbReference>
<evidence type="ECO:0000256" key="4">
    <source>
        <dbReference type="ARBA" id="ARBA00022737"/>
    </source>
</evidence>
<sequence length="1009" mass="107260">MGTFRSLLGLLCVFLAGAQMLDQGLKIRECPVDLFFVLDTSESVALRQSPPDFYINQIKEFTNAFIDELRDMTHRCDRILTWNSGALHYSDEVILVRELSDMATQRQDLKNAINRIKYIGKGTYTDCAIRRGLAELLVGGSHYHENKYIVVVTDGHPITGYKEPCGGVHEAASEARSHGVKVFAVAITPDQEDTRLSIIATDYNYRQNFTATGGFQSGKPQETIKTIINMINNETKDVCCSFECTAPGGPKGPDGDPGGKGETGRPGMPGEKGDTGEIGSPGDPGPVGYSGMKGDRGIRGDKGDRGHKGFKGDKGLRGRDGADGRKGEAGYPGLPGCKGSPGSDGQQGDVGPKGDPGSYGQKGDKGDPGKDGGPGRPGNDGPLGIQGDRGPRGPDGDKGERGDDGSTGNDGPRGDKGQPGEKGEQGSRGNRGPRGDVGEPGPRGEQGREGPTGPNGDPGDPGRAGAPGYRGDEGPPGPEGPKGPRGIKGAPGDRGPMGERGEDGAPGNGTIGCPGFQGNPGSRGDSGEPGGKGTPGPKGDDGDPGDPGPDNTQPGPEGSKGAKGHRGPEGKPGPPGPPGPAGSDECEILEIIMKLCSCHECKCAPLDLAFIVDSSESIGASNFALSKDFIIAVIDRLMKGQRLKFSKNESTVSVVQYSGSKAQEPVKLTSDITSFKQQVRDLKWLAEATYTGEALEFALRTTISDMRQENKVVLVLTDGRSDVIRDTTRLDVLCGKDILVGGIGVKDYYGRQPNKEQLQAMVCTNDKKPGFPVVLENYGQLLEDSVLQDIVSKICQEKRCPDYKCSISFSESTDILMMMDSSASVGLKNFETSKDFLNRLAQRFLTAEKKRGITIRVGAGQYSRTARMEQGLTANLTLLSRRINEAAFQNDGTDVLQAMQFAITNLPGRGDASGGRRKLVLFSDGRSQGITEAVLQKRVRDLADANIELFVIAAGTQVNEANLRILVSRGRQEDISYAQRHLFRVPDYNSLLRGVFYQTVSRRVSLPPS</sequence>
<dbReference type="PROSITE" id="PS50234">
    <property type="entry name" value="VWFA"/>
    <property type="match status" value="3"/>
</dbReference>
<dbReference type="InterPro" id="IPR002035">
    <property type="entry name" value="VWF_A"/>
</dbReference>
<feature type="signal peptide" evidence="7">
    <location>
        <begin position="1"/>
        <end position="18"/>
    </location>
</feature>
<feature type="compositionally biased region" description="Basic and acidic residues" evidence="6">
    <location>
        <begin position="389"/>
        <end position="404"/>
    </location>
</feature>
<dbReference type="PRINTS" id="PR00453">
    <property type="entry name" value="VWFADOMAIN"/>
</dbReference>
<feature type="domain" description="VWFA" evidence="8">
    <location>
        <begin position="814"/>
        <end position="1000"/>
    </location>
</feature>
<dbReference type="InterPro" id="IPR008160">
    <property type="entry name" value="Collagen"/>
</dbReference>
<dbReference type="AlphaFoldDB" id="A0A6P7K654"/>
<keyword evidence="9" id="KW-1185">Reference proteome</keyword>
<evidence type="ECO:0000256" key="6">
    <source>
        <dbReference type="SAM" id="MobiDB-lite"/>
    </source>
</evidence>
<dbReference type="OrthoDB" id="8889285at2759"/>
<dbReference type="InterPro" id="IPR050525">
    <property type="entry name" value="ECM_Assembly_Org"/>
</dbReference>
<dbReference type="GO" id="GO:0007155">
    <property type="term" value="P:cell adhesion"/>
    <property type="evidence" value="ECO:0007669"/>
    <property type="project" value="UniProtKB-KW"/>
</dbReference>
<gene>
    <name evidence="10" type="primary">col6a1</name>
</gene>
<organism evidence="9 10">
    <name type="scientific">Parambassis ranga</name>
    <name type="common">Indian glassy fish</name>
    <dbReference type="NCBI Taxonomy" id="210632"/>
    <lineage>
        <taxon>Eukaryota</taxon>
        <taxon>Metazoa</taxon>
        <taxon>Chordata</taxon>
        <taxon>Craniata</taxon>
        <taxon>Vertebrata</taxon>
        <taxon>Euteleostomi</taxon>
        <taxon>Actinopterygii</taxon>
        <taxon>Neopterygii</taxon>
        <taxon>Teleostei</taxon>
        <taxon>Neoteleostei</taxon>
        <taxon>Acanthomorphata</taxon>
        <taxon>Ovalentaria</taxon>
        <taxon>Ambassidae</taxon>
        <taxon>Parambassis</taxon>
    </lineage>
</organism>
<feature type="compositionally biased region" description="Basic and acidic residues" evidence="6">
    <location>
        <begin position="253"/>
        <end position="263"/>
    </location>
</feature>
<feature type="compositionally biased region" description="Basic and acidic residues" evidence="6">
    <location>
        <begin position="293"/>
        <end position="328"/>
    </location>
</feature>
<dbReference type="PANTHER" id="PTHR24020:SF87">
    <property type="entry name" value="COLLAGEN ALPHA-1(VI) CHAIN-LIKE"/>
    <property type="match status" value="1"/>
</dbReference>
<dbReference type="FunCoup" id="A0A6P7K654">
    <property type="interactions" value="1238"/>
</dbReference>
<dbReference type="GO" id="GO:0005581">
    <property type="term" value="C:collagen trimer"/>
    <property type="evidence" value="ECO:0007669"/>
    <property type="project" value="UniProtKB-KW"/>
</dbReference>
<comment type="subcellular location">
    <subcellularLocation>
        <location evidence="1">Secreted</location>
        <location evidence="1">Extracellular space</location>
        <location evidence="1">Extracellular matrix</location>
    </subcellularLocation>
</comment>
<keyword evidence="3" id="KW-0272">Extracellular matrix</keyword>
<protein>
    <submittedName>
        <fullName evidence="10">Collagen alpha-1(VI) chain</fullName>
    </submittedName>
</protein>
<dbReference type="RefSeq" id="XP_028284162.1">
    <property type="nucleotide sequence ID" value="XM_028428361.1"/>
</dbReference>
<dbReference type="Gene3D" id="3.40.50.410">
    <property type="entry name" value="von Willebrand factor, type A domain"/>
    <property type="match status" value="3"/>
</dbReference>
<dbReference type="InParanoid" id="A0A6P7K654"/>
<dbReference type="GeneID" id="114450330"/>
<dbReference type="PANTHER" id="PTHR24020">
    <property type="entry name" value="COLLAGEN ALPHA"/>
    <property type="match status" value="1"/>
</dbReference>
<reference evidence="10" key="1">
    <citation type="submission" date="2025-08" db="UniProtKB">
        <authorList>
            <consortium name="RefSeq"/>
        </authorList>
    </citation>
    <scope>IDENTIFICATION</scope>
</reference>
<evidence type="ECO:0000256" key="5">
    <source>
        <dbReference type="ARBA" id="ARBA00022889"/>
    </source>
</evidence>
<keyword evidence="4" id="KW-0677">Repeat</keyword>
<evidence type="ECO:0000256" key="1">
    <source>
        <dbReference type="ARBA" id="ARBA00004498"/>
    </source>
</evidence>
<keyword evidence="5" id="KW-0130">Cell adhesion</keyword>
<feature type="compositionally biased region" description="Gly residues" evidence="6">
    <location>
        <begin position="527"/>
        <end position="536"/>
    </location>
</feature>
<evidence type="ECO:0000256" key="7">
    <source>
        <dbReference type="SAM" id="SignalP"/>
    </source>
</evidence>
<evidence type="ECO:0000313" key="10">
    <source>
        <dbReference type="RefSeq" id="XP_028284162.1"/>
    </source>
</evidence>
<dbReference type="InterPro" id="IPR036465">
    <property type="entry name" value="vWFA_dom_sf"/>
</dbReference>
<feature type="compositionally biased region" description="Low complexity" evidence="6">
    <location>
        <begin position="449"/>
        <end position="469"/>
    </location>
</feature>
<name>A0A6P7K654_9TELE</name>
<feature type="region of interest" description="Disordered" evidence="6">
    <location>
        <begin position="247"/>
        <end position="582"/>
    </location>
</feature>
<feature type="domain" description="VWFA" evidence="8">
    <location>
        <begin position="607"/>
        <end position="790"/>
    </location>
</feature>
<keyword evidence="10" id="KW-0176">Collagen</keyword>
<accession>A0A6P7K654</accession>
<evidence type="ECO:0000313" key="9">
    <source>
        <dbReference type="Proteomes" id="UP000515145"/>
    </source>
</evidence>
<dbReference type="Pfam" id="PF01391">
    <property type="entry name" value="Collagen"/>
    <property type="match status" value="1"/>
</dbReference>
<feature type="chain" id="PRO_5027863299" evidence="7">
    <location>
        <begin position="19"/>
        <end position="1009"/>
    </location>
</feature>
<dbReference type="Pfam" id="PF00092">
    <property type="entry name" value="VWA"/>
    <property type="match status" value="3"/>
</dbReference>
<keyword evidence="7" id="KW-0732">Signal</keyword>
<proteinExistence type="predicted"/>
<dbReference type="FunFam" id="3.40.50.410:FF:000026">
    <property type="entry name" value="Collagen, type VI, alpha 1"/>
    <property type="match status" value="1"/>
</dbReference>
<dbReference type="SUPFAM" id="SSF53300">
    <property type="entry name" value="vWA-like"/>
    <property type="match status" value="3"/>
</dbReference>
<feature type="compositionally biased region" description="Pro residues" evidence="6">
    <location>
        <begin position="571"/>
        <end position="580"/>
    </location>
</feature>
<keyword evidence="2" id="KW-0964">Secreted</keyword>
<feature type="compositionally biased region" description="Basic and acidic residues" evidence="6">
    <location>
        <begin position="412"/>
        <end position="425"/>
    </location>
</feature>
<feature type="domain" description="VWFA" evidence="8">
    <location>
        <begin position="33"/>
        <end position="231"/>
    </location>
</feature>
<evidence type="ECO:0000256" key="2">
    <source>
        <dbReference type="ARBA" id="ARBA00022525"/>
    </source>
</evidence>
<evidence type="ECO:0000256" key="3">
    <source>
        <dbReference type="ARBA" id="ARBA00022530"/>
    </source>
</evidence>
<dbReference type="CTD" id="1291"/>
<dbReference type="Proteomes" id="UP000515145">
    <property type="component" value="Chromosome 17"/>
</dbReference>